<dbReference type="EMBL" id="CP108021">
    <property type="protein sequence ID" value="WUM22411.1"/>
    <property type="molecule type" value="Genomic_DNA"/>
</dbReference>
<keyword evidence="2" id="KW-1185">Reference proteome</keyword>
<dbReference type="RefSeq" id="WP_045824751.1">
    <property type="nucleotide sequence ID" value="NZ_CP108021.1"/>
</dbReference>
<sequence>MPLPPCSDRSLAADEPLFATASLGHDWLLLEVAGPWGHSAFLQSPRILDPALGRAIVRRAEAASMRIVAIRRPGRRAETPRWRWFIAQTRPVGSVMYGGEVSGPEDYLDLPLDGSAGSIVDGPLAAVCAHGKHDRCCAVRGRAATADLAAANPDITWECSHLGGDRFAATMIVLPDGLSYGRVDSGDVVDLMGRHAQGRVAADLLRGRTCVPHVVQAAQHFAREHTGDDRIEAFAPIDVLDDGESARVVLDAGDGRRAEVTLRVSASPPLLSTCDATIPGSVRRFALDRIDFP</sequence>
<dbReference type="PANTHER" id="PTHR31902">
    <property type="entry name" value="ACTIN PATCHES DISTAL PROTEIN 1"/>
    <property type="match status" value="1"/>
</dbReference>
<dbReference type="Gene3D" id="3.40.30.10">
    <property type="entry name" value="Glutaredoxin"/>
    <property type="match status" value="1"/>
</dbReference>
<dbReference type="KEGG" id="whr:OG579_14435"/>
<accession>A0AAU4K8V1</accession>
<dbReference type="InterPro" id="IPR036249">
    <property type="entry name" value="Thioredoxin-like_sf"/>
</dbReference>
<reference evidence="1 2" key="1">
    <citation type="submission" date="2022-10" db="EMBL/GenBank/DDBJ databases">
        <title>The complete genomes of actinobacterial strains from the NBC collection.</title>
        <authorList>
            <person name="Joergensen T.S."/>
            <person name="Alvarez Arevalo M."/>
            <person name="Sterndorff E.B."/>
            <person name="Faurdal D."/>
            <person name="Vuksanovic O."/>
            <person name="Mourched A.-S."/>
            <person name="Charusanti P."/>
            <person name="Shaw S."/>
            <person name="Blin K."/>
            <person name="Weber T."/>
        </authorList>
    </citation>
    <scope>NUCLEOTIDE SEQUENCE [LARGE SCALE GENOMIC DNA]</scope>
    <source>
        <strain evidence="1 2">NBC_00319</strain>
    </source>
</reference>
<proteinExistence type="predicted"/>
<dbReference type="Pfam" id="PF06999">
    <property type="entry name" value="Suc_Fer-like"/>
    <property type="match status" value="1"/>
</dbReference>
<evidence type="ECO:0000313" key="2">
    <source>
        <dbReference type="Proteomes" id="UP001432128"/>
    </source>
</evidence>
<dbReference type="SUPFAM" id="SSF52833">
    <property type="entry name" value="Thioredoxin-like"/>
    <property type="match status" value="1"/>
</dbReference>
<dbReference type="PANTHER" id="PTHR31902:SF22">
    <property type="entry name" value="SLL1203 PROTEIN"/>
    <property type="match status" value="1"/>
</dbReference>
<gene>
    <name evidence="1" type="ORF">OG579_14435</name>
</gene>
<name>A0AAU4K8V1_9NOCA</name>
<dbReference type="AlphaFoldDB" id="A0AAU4K8V1"/>
<dbReference type="InterPro" id="IPR009737">
    <property type="entry name" value="Aim32/Apd1-like"/>
</dbReference>
<evidence type="ECO:0000313" key="1">
    <source>
        <dbReference type="EMBL" id="WUM22411.1"/>
    </source>
</evidence>
<organism evidence="1 2">
    <name type="scientific">Williamsia herbipolensis</name>
    <dbReference type="NCBI Taxonomy" id="1603258"/>
    <lineage>
        <taxon>Bacteria</taxon>
        <taxon>Bacillati</taxon>
        <taxon>Actinomycetota</taxon>
        <taxon>Actinomycetes</taxon>
        <taxon>Mycobacteriales</taxon>
        <taxon>Nocardiaceae</taxon>
        <taxon>Williamsia</taxon>
    </lineage>
</organism>
<dbReference type="Proteomes" id="UP001432128">
    <property type="component" value="Chromosome"/>
</dbReference>
<protein>
    <submittedName>
        <fullName evidence="1">Sucrase ferredoxin</fullName>
    </submittedName>
</protein>